<reference evidence="6 7" key="1">
    <citation type="submission" date="2017-09" db="EMBL/GenBank/DDBJ databases">
        <title>Depth-based differentiation of microbial function through sediment-hosted aquifers and enrichment of novel symbionts in the deep terrestrial subsurface.</title>
        <authorList>
            <person name="Probst A.J."/>
            <person name="Ladd B."/>
            <person name="Jarett J.K."/>
            <person name="Geller-Mcgrath D.E."/>
            <person name="Sieber C.M."/>
            <person name="Emerson J.B."/>
            <person name="Anantharaman K."/>
            <person name="Thomas B.C."/>
            <person name="Malmstrom R."/>
            <person name="Stieglmeier M."/>
            <person name="Klingl A."/>
            <person name="Woyke T."/>
            <person name="Ryan C.M."/>
            <person name="Banfield J.F."/>
        </authorList>
    </citation>
    <scope>NUCLEOTIDE SEQUENCE [LARGE SCALE GENOMIC DNA]</scope>
    <source>
        <strain evidence="6">CG10_big_fil_rev_8_21_14_0_10_36_16</strain>
    </source>
</reference>
<evidence type="ECO:0000256" key="4">
    <source>
        <dbReference type="ARBA" id="ARBA00023204"/>
    </source>
</evidence>
<dbReference type="FunFam" id="3.10.300.10:FF:000001">
    <property type="entry name" value="Putative 3-methyladenine DNA glycosylase"/>
    <property type="match status" value="1"/>
</dbReference>
<keyword evidence="2 5" id="KW-0227">DNA damage</keyword>
<dbReference type="GO" id="GO:0006284">
    <property type="term" value="P:base-excision repair"/>
    <property type="evidence" value="ECO:0007669"/>
    <property type="project" value="InterPro"/>
</dbReference>
<keyword evidence="3 5" id="KW-0378">Hydrolase</keyword>
<dbReference type="EC" id="3.2.2.-" evidence="5"/>
<accession>A0A2J0QBN6</accession>
<comment type="caution">
    <text evidence="6">The sequence shown here is derived from an EMBL/GenBank/DDBJ whole genome shotgun (WGS) entry which is preliminary data.</text>
</comment>
<name>A0A2J0QBN6_9BACT</name>
<dbReference type="PANTHER" id="PTHR10429:SF0">
    <property type="entry name" value="DNA-3-METHYLADENINE GLYCOSYLASE"/>
    <property type="match status" value="1"/>
</dbReference>
<dbReference type="InterPro" id="IPR036995">
    <property type="entry name" value="MPG_sf"/>
</dbReference>
<dbReference type="Pfam" id="PF02245">
    <property type="entry name" value="Pur_DNA_glyco"/>
    <property type="match status" value="1"/>
</dbReference>
<evidence type="ECO:0000313" key="7">
    <source>
        <dbReference type="Proteomes" id="UP000228496"/>
    </source>
</evidence>
<organism evidence="6 7">
    <name type="scientific">Candidatus Yanofskybacteria bacterium CG10_big_fil_rev_8_21_14_0_10_36_16</name>
    <dbReference type="NCBI Taxonomy" id="1975096"/>
    <lineage>
        <taxon>Bacteria</taxon>
        <taxon>Candidatus Yanofskyibacteriota</taxon>
    </lineage>
</organism>
<protein>
    <recommendedName>
        <fullName evidence="5">Putative 3-methyladenine DNA glycosylase</fullName>
        <ecNumber evidence="5">3.2.2.-</ecNumber>
    </recommendedName>
</protein>
<evidence type="ECO:0000256" key="5">
    <source>
        <dbReference type="HAMAP-Rule" id="MF_00527"/>
    </source>
</evidence>
<dbReference type="PANTHER" id="PTHR10429">
    <property type="entry name" value="DNA-3-METHYLADENINE GLYCOSYLASE"/>
    <property type="match status" value="1"/>
</dbReference>
<keyword evidence="6" id="KW-0326">Glycosidase</keyword>
<keyword evidence="4 5" id="KW-0234">DNA repair</keyword>
<evidence type="ECO:0000256" key="2">
    <source>
        <dbReference type="ARBA" id="ARBA00022763"/>
    </source>
</evidence>
<sequence length="203" mass="23484">MRHKKLTREFFYQNTRETAKNLLGKVLVRKIDSRKSVDGARDNHDKDLICAMITETEAYCGPNDLASHASKGKTPRTEVMFSKPGLIYVYMIYGMYYCLNIVTEKENYPAAVLIRGVQLIDPKLKFSEKSLLKNIDLGGPGKLCRYFKIDKSLNSQDLIGNRDLWIEDWGINIKQREIISGSRIGVDYAGKYKDKKWRYFIKL</sequence>
<dbReference type="GO" id="GO:0003905">
    <property type="term" value="F:alkylbase DNA N-glycosylase activity"/>
    <property type="evidence" value="ECO:0007669"/>
    <property type="project" value="InterPro"/>
</dbReference>
<evidence type="ECO:0000256" key="3">
    <source>
        <dbReference type="ARBA" id="ARBA00022801"/>
    </source>
</evidence>
<dbReference type="NCBIfam" id="TIGR00567">
    <property type="entry name" value="3mg"/>
    <property type="match status" value="1"/>
</dbReference>
<dbReference type="AlphaFoldDB" id="A0A2J0QBN6"/>
<evidence type="ECO:0000256" key="1">
    <source>
        <dbReference type="ARBA" id="ARBA00009232"/>
    </source>
</evidence>
<comment type="similarity">
    <text evidence="1 5">Belongs to the DNA glycosylase MPG family.</text>
</comment>
<dbReference type="EMBL" id="PCXQ01000003">
    <property type="protein sequence ID" value="PJE51282.1"/>
    <property type="molecule type" value="Genomic_DNA"/>
</dbReference>
<dbReference type="InterPro" id="IPR011034">
    <property type="entry name" value="Formyl_transferase-like_C_sf"/>
</dbReference>
<dbReference type="Gene3D" id="3.10.300.10">
    <property type="entry name" value="Methylpurine-DNA glycosylase (MPG)"/>
    <property type="match status" value="1"/>
</dbReference>
<gene>
    <name evidence="6" type="ORF">COV29_00805</name>
</gene>
<dbReference type="InterPro" id="IPR003180">
    <property type="entry name" value="MPG"/>
</dbReference>
<dbReference type="HAMAP" id="MF_00527">
    <property type="entry name" value="3MGH"/>
    <property type="match status" value="1"/>
</dbReference>
<dbReference type="SUPFAM" id="SSF50486">
    <property type="entry name" value="FMT C-terminal domain-like"/>
    <property type="match status" value="1"/>
</dbReference>
<dbReference type="Proteomes" id="UP000228496">
    <property type="component" value="Unassembled WGS sequence"/>
</dbReference>
<dbReference type="GO" id="GO:0003677">
    <property type="term" value="F:DNA binding"/>
    <property type="evidence" value="ECO:0007669"/>
    <property type="project" value="InterPro"/>
</dbReference>
<dbReference type="CDD" id="cd00540">
    <property type="entry name" value="AAG"/>
    <property type="match status" value="1"/>
</dbReference>
<proteinExistence type="inferred from homology"/>
<evidence type="ECO:0000313" key="6">
    <source>
        <dbReference type="EMBL" id="PJE51282.1"/>
    </source>
</evidence>